<evidence type="ECO:0000256" key="3">
    <source>
        <dbReference type="ARBA" id="ARBA00011209"/>
    </source>
</evidence>
<comment type="catalytic activity">
    <reaction evidence="10 11">
        <text>tRNA(Gly) + glycine + ATP = glycyl-tRNA(Gly) + AMP + diphosphate</text>
        <dbReference type="Rhea" id="RHEA:16013"/>
        <dbReference type="Rhea" id="RHEA-COMP:9664"/>
        <dbReference type="Rhea" id="RHEA-COMP:9683"/>
        <dbReference type="ChEBI" id="CHEBI:30616"/>
        <dbReference type="ChEBI" id="CHEBI:33019"/>
        <dbReference type="ChEBI" id="CHEBI:57305"/>
        <dbReference type="ChEBI" id="CHEBI:78442"/>
        <dbReference type="ChEBI" id="CHEBI:78522"/>
        <dbReference type="ChEBI" id="CHEBI:456215"/>
        <dbReference type="EC" id="6.1.1.14"/>
    </reaction>
</comment>
<dbReference type="EC" id="6.1.1.14" evidence="11"/>
<reference evidence="13 14" key="1">
    <citation type="submission" date="2015-11" db="EMBL/GenBank/DDBJ databases">
        <title>Genomic analysis of 38 Legionella species identifies large and diverse effector repertoires.</title>
        <authorList>
            <person name="Burstein D."/>
            <person name="Amaro F."/>
            <person name="Zusman T."/>
            <person name="Lifshitz Z."/>
            <person name="Cohen O."/>
            <person name="Gilbert J.A."/>
            <person name="Pupko T."/>
            <person name="Shuman H.A."/>
            <person name="Segal G."/>
        </authorList>
    </citation>
    <scope>NUCLEOTIDE SEQUENCE [LARGE SCALE GENOMIC DNA]</scope>
    <source>
        <strain evidence="13 14">ATCC 700990</strain>
    </source>
</reference>
<comment type="subcellular location">
    <subcellularLocation>
        <location evidence="1 11">Cytoplasm</location>
    </subcellularLocation>
</comment>
<proteinExistence type="inferred from homology"/>
<dbReference type="NCBIfam" id="TIGR00211">
    <property type="entry name" value="glyS"/>
    <property type="match status" value="1"/>
</dbReference>
<evidence type="ECO:0000256" key="11">
    <source>
        <dbReference type="HAMAP-Rule" id="MF_00255"/>
    </source>
</evidence>
<dbReference type="AlphaFoldDB" id="A0A0W0SW97"/>
<dbReference type="InterPro" id="IPR006194">
    <property type="entry name" value="Gly-tRNA-synth_heterodimer"/>
</dbReference>
<dbReference type="Pfam" id="PF05746">
    <property type="entry name" value="DALR_1"/>
    <property type="match status" value="1"/>
</dbReference>
<gene>
    <name evidence="11 13" type="primary">glyS</name>
    <name evidence="13" type="ORF">Ldro_1183</name>
</gene>
<evidence type="ECO:0000259" key="12">
    <source>
        <dbReference type="Pfam" id="PF05746"/>
    </source>
</evidence>
<dbReference type="PATRIC" id="fig|1212489.4.peg.1246"/>
<dbReference type="GO" id="GO:0006420">
    <property type="term" value="P:arginyl-tRNA aminoacylation"/>
    <property type="evidence" value="ECO:0007669"/>
    <property type="project" value="InterPro"/>
</dbReference>
<keyword evidence="9 11" id="KW-0030">Aminoacyl-tRNA synthetase</keyword>
<feature type="domain" description="DALR anticodon binding" evidence="12">
    <location>
        <begin position="580"/>
        <end position="681"/>
    </location>
</feature>
<dbReference type="PANTHER" id="PTHR30075">
    <property type="entry name" value="GLYCYL-TRNA SYNTHETASE"/>
    <property type="match status" value="1"/>
</dbReference>
<dbReference type="GO" id="GO:0005829">
    <property type="term" value="C:cytosol"/>
    <property type="evidence" value="ECO:0007669"/>
    <property type="project" value="TreeGrafter"/>
</dbReference>
<keyword evidence="4 11" id="KW-0963">Cytoplasm</keyword>
<evidence type="ECO:0000256" key="7">
    <source>
        <dbReference type="ARBA" id="ARBA00022840"/>
    </source>
</evidence>
<dbReference type="GO" id="GO:0005524">
    <property type="term" value="F:ATP binding"/>
    <property type="evidence" value="ECO:0007669"/>
    <property type="project" value="UniProtKB-UniRule"/>
</dbReference>
<keyword evidence="7 11" id="KW-0067">ATP-binding</keyword>
<comment type="similarity">
    <text evidence="2 11">Belongs to the class-II aminoacyl-tRNA synthetase family.</text>
</comment>
<dbReference type="Gene3D" id="1.10.730.10">
    <property type="entry name" value="Isoleucyl-tRNA Synthetase, Domain 1"/>
    <property type="match status" value="1"/>
</dbReference>
<dbReference type="PRINTS" id="PR01045">
    <property type="entry name" value="TRNASYNTHGB"/>
</dbReference>
<comment type="caution">
    <text evidence="13">The sequence shown here is derived from an EMBL/GenBank/DDBJ whole genome shotgun (WGS) entry which is preliminary data.</text>
</comment>
<dbReference type="HAMAP" id="MF_00255">
    <property type="entry name" value="Gly_tRNA_synth_beta"/>
    <property type="match status" value="1"/>
</dbReference>
<protein>
    <recommendedName>
        <fullName evidence="11">Glycine--tRNA ligase beta subunit</fullName>
        <ecNumber evidence="11">6.1.1.14</ecNumber>
    </recommendedName>
    <alternativeName>
        <fullName evidence="11">Glycyl-tRNA synthetase beta subunit</fullName>
        <shortName evidence="11">GlyRS</shortName>
    </alternativeName>
</protein>
<dbReference type="GO" id="GO:0004814">
    <property type="term" value="F:arginine-tRNA ligase activity"/>
    <property type="evidence" value="ECO:0007669"/>
    <property type="project" value="InterPro"/>
</dbReference>
<evidence type="ECO:0000256" key="8">
    <source>
        <dbReference type="ARBA" id="ARBA00022917"/>
    </source>
</evidence>
<organism evidence="13 14">
    <name type="scientific">Legionella drozanskii LLAP-1</name>
    <dbReference type="NCBI Taxonomy" id="1212489"/>
    <lineage>
        <taxon>Bacteria</taxon>
        <taxon>Pseudomonadati</taxon>
        <taxon>Pseudomonadota</taxon>
        <taxon>Gammaproteobacteria</taxon>
        <taxon>Legionellales</taxon>
        <taxon>Legionellaceae</taxon>
        <taxon>Legionella</taxon>
    </lineage>
</organism>
<dbReference type="PANTHER" id="PTHR30075:SF2">
    <property type="entry name" value="GLYCINE--TRNA LIGASE, CHLOROPLASTIC_MITOCHONDRIAL 2"/>
    <property type="match status" value="1"/>
</dbReference>
<evidence type="ECO:0000256" key="5">
    <source>
        <dbReference type="ARBA" id="ARBA00022598"/>
    </source>
</evidence>
<sequence length="693" mass="76512">MANDFLFELGCEELPSGAVWPLADTLAANIAAALDKAQIAYGELRRFATPRRMAIFIADLQDEQPSQIVSRRGPALVAAYNAEGQATPALLGFAKSCGVAVTDLTINKTDKGEWLVHESKTQGAKTKDLLPAMVNQALANLPIAKPMRWGNGDAEFVRPVHWAVLLFANEVISCEILGVKTSANSFGHRFHHPQAIKIDNAKNYETLLRDAFVIADFNSRRDAILAQVKQLAVQQGAEAVMPGELVDEVTSIVEWPQALIANFEKEFLDVPPEALIASMQAHQKCFALRNRAGQLLPHFITVANIASSNPPQVIAGNEKVMRARLSDAAFFFRQDKKQPLSHHIPATEKVVFQAQLGSLQDKAKRVKALMEFLASPLQLDKQQAGRAAELSKCDLMTGMVGEFPELQGLMGYYYAKHDGEADSVALALNEQYMPRFAGDQLPSSKLGLALSLAERIDTLVGIFAIGQKPSGVKDPFKLRRHALAVVRMLIETPTRLQLTELIAKAFAIYGNTLAAAKPLVDELKPFILERLQSHYQSLGLSTDLILAARARQEDWLYDLDKRIHALANFVKMPEAAVLSAACKRVNNLLQQADDSEIKMIGIDESLLEEGTEKALFAHLKAVEEWVKPLYSSEDYGKILTQLASLREPVDAFFEQVMVMVDNQTVKRNRLNLLTRLQNLLQGVADISLLQLNL</sequence>
<dbReference type="SUPFAM" id="SSF109604">
    <property type="entry name" value="HD-domain/PDEase-like"/>
    <property type="match status" value="1"/>
</dbReference>
<dbReference type="EMBL" id="LNXY01000020">
    <property type="protein sequence ID" value="KTC87564.1"/>
    <property type="molecule type" value="Genomic_DNA"/>
</dbReference>
<dbReference type="GO" id="GO:0006426">
    <property type="term" value="P:glycyl-tRNA aminoacylation"/>
    <property type="evidence" value="ECO:0007669"/>
    <property type="project" value="UniProtKB-UniRule"/>
</dbReference>
<dbReference type="RefSeq" id="WP_058495490.1">
    <property type="nucleotide sequence ID" value="NZ_CAAAIU010000010.1"/>
</dbReference>
<evidence type="ECO:0000256" key="2">
    <source>
        <dbReference type="ARBA" id="ARBA00008226"/>
    </source>
</evidence>
<dbReference type="OrthoDB" id="9775440at2"/>
<keyword evidence="5 11" id="KW-0436">Ligase</keyword>
<evidence type="ECO:0000256" key="1">
    <source>
        <dbReference type="ARBA" id="ARBA00004496"/>
    </source>
</evidence>
<evidence type="ECO:0000313" key="13">
    <source>
        <dbReference type="EMBL" id="KTC87564.1"/>
    </source>
</evidence>
<dbReference type="Pfam" id="PF02092">
    <property type="entry name" value="tRNA_synt_2f"/>
    <property type="match status" value="1"/>
</dbReference>
<dbReference type="InterPro" id="IPR008909">
    <property type="entry name" value="DALR_anticod-bd"/>
</dbReference>
<keyword evidence="14" id="KW-1185">Reference proteome</keyword>
<comment type="subunit">
    <text evidence="3 11">Tetramer of two alpha and two beta subunits.</text>
</comment>
<evidence type="ECO:0000256" key="9">
    <source>
        <dbReference type="ARBA" id="ARBA00023146"/>
    </source>
</evidence>
<evidence type="ECO:0000256" key="4">
    <source>
        <dbReference type="ARBA" id="ARBA00022490"/>
    </source>
</evidence>
<dbReference type="GO" id="GO:0004820">
    <property type="term" value="F:glycine-tRNA ligase activity"/>
    <property type="evidence" value="ECO:0007669"/>
    <property type="project" value="UniProtKB-UniRule"/>
</dbReference>
<dbReference type="Proteomes" id="UP000054736">
    <property type="component" value="Unassembled WGS sequence"/>
</dbReference>
<dbReference type="PROSITE" id="PS50861">
    <property type="entry name" value="AA_TRNA_LIGASE_II_GLYAB"/>
    <property type="match status" value="1"/>
</dbReference>
<keyword evidence="6 11" id="KW-0547">Nucleotide-binding</keyword>
<dbReference type="STRING" id="1212489.Ldro_1183"/>
<evidence type="ECO:0000256" key="6">
    <source>
        <dbReference type="ARBA" id="ARBA00022741"/>
    </source>
</evidence>
<evidence type="ECO:0000313" key="14">
    <source>
        <dbReference type="Proteomes" id="UP000054736"/>
    </source>
</evidence>
<dbReference type="InterPro" id="IPR015944">
    <property type="entry name" value="Gly-tRNA-synth_bsu"/>
</dbReference>
<evidence type="ECO:0000256" key="10">
    <source>
        <dbReference type="ARBA" id="ARBA00047937"/>
    </source>
</evidence>
<name>A0A0W0SW97_9GAMM</name>
<keyword evidence="8 11" id="KW-0648">Protein biosynthesis</keyword>
<accession>A0A0W0SW97</accession>